<proteinExistence type="predicted"/>
<evidence type="ECO:0008006" key="2">
    <source>
        <dbReference type="Google" id="ProtNLM"/>
    </source>
</evidence>
<protein>
    <recommendedName>
        <fullName evidence="2">Photosynthesis system II assembly factor Ycf48/Hcf136-like domain-containing protein</fullName>
    </recommendedName>
</protein>
<sequence>VHFATPSVGFMAHDTATPAGRILRTIDGGFSWYVVPEGNTSVPANDKFNMLAPCINDPNVMWGGGLADNGTDGMLVKGSDGSGTL</sequence>
<dbReference type="AlphaFoldDB" id="A0A0F8ZFP1"/>
<gene>
    <name evidence="1" type="ORF">LCGC14_2701210</name>
</gene>
<organism evidence="1">
    <name type="scientific">marine sediment metagenome</name>
    <dbReference type="NCBI Taxonomy" id="412755"/>
    <lineage>
        <taxon>unclassified sequences</taxon>
        <taxon>metagenomes</taxon>
        <taxon>ecological metagenomes</taxon>
    </lineage>
</organism>
<dbReference type="SUPFAM" id="SSF110296">
    <property type="entry name" value="Oligoxyloglucan reducing end-specific cellobiohydrolase"/>
    <property type="match status" value="1"/>
</dbReference>
<reference evidence="1" key="1">
    <citation type="journal article" date="2015" name="Nature">
        <title>Complex archaea that bridge the gap between prokaryotes and eukaryotes.</title>
        <authorList>
            <person name="Spang A."/>
            <person name="Saw J.H."/>
            <person name="Jorgensen S.L."/>
            <person name="Zaremba-Niedzwiedzka K."/>
            <person name="Martijn J."/>
            <person name="Lind A.E."/>
            <person name="van Eijk R."/>
            <person name="Schleper C."/>
            <person name="Guy L."/>
            <person name="Ettema T.J."/>
        </authorList>
    </citation>
    <scope>NUCLEOTIDE SEQUENCE</scope>
</reference>
<dbReference type="EMBL" id="LAZR01048138">
    <property type="protein sequence ID" value="KKK92607.1"/>
    <property type="molecule type" value="Genomic_DNA"/>
</dbReference>
<name>A0A0F8ZFP1_9ZZZZ</name>
<accession>A0A0F8ZFP1</accession>
<comment type="caution">
    <text evidence="1">The sequence shown here is derived from an EMBL/GenBank/DDBJ whole genome shotgun (WGS) entry which is preliminary data.</text>
</comment>
<feature type="non-terminal residue" evidence="1">
    <location>
        <position position="1"/>
    </location>
</feature>
<evidence type="ECO:0000313" key="1">
    <source>
        <dbReference type="EMBL" id="KKK92607.1"/>
    </source>
</evidence>